<feature type="region of interest" description="Disordered" evidence="1">
    <location>
        <begin position="1"/>
        <end position="21"/>
    </location>
</feature>
<name>A0A6H0X599_BPTWO</name>
<accession>A0A6H0X599</accession>
<reference evidence="2 3" key="1">
    <citation type="submission" date="2020-03" db="EMBL/GenBank/DDBJ databases">
        <title>Variable regions in the genome of staphylococcal bacteriophage Twort.</title>
        <authorList>
            <person name="Glowacka-Rutkowska A."/>
            <person name="Gawor J."/>
            <person name="Lobocka M."/>
        </authorList>
    </citation>
    <scope>NUCLEOTIDE SEQUENCE [LARGE SCALE GENOMIC DNA]</scope>
</reference>
<dbReference type="Proteomes" id="UP000503318">
    <property type="component" value="Segment"/>
</dbReference>
<dbReference type="EMBL" id="MT151386">
    <property type="protein sequence ID" value="QIW89100.1"/>
    <property type="molecule type" value="Genomic_DNA"/>
</dbReference>
<proteinExistence type="predicted"/>
<evidence type="ECO:0000313" key="2">
    <source>
        <dbReference type="EMBL" id="QIW89100.1"/>
    </source>
</evidence>
<evidence type="ECO:0000256" key="1">
    <source>
        <dbReference type="SAM" id="MobiDB-lite"/>
    </source>
</evidence>
<evidence type="ECO:0000313" key="3">
    <source>
        <dbReference type="Proteomes" id="UP000503318"/>
    </source>
</evidence>
<organism evidence="2 3">
    <name type="scientific">Staphylococcus phage Twort (strain DSM 17442 / HER 48)</name>
    <name type="common">Bacteriophage Twort</name>
    <dbReference type="NCBI Taxonomy" id="2908167"/>
    <lineage>
        <taxon>Viruses</taxon>
        <taxon>Duplodnaviria</taxon>
        <taxon>Heunggongvirae</taxon>
        <taxon>Uroviricota</taxon>
        <taxon>Caudoviricetes</taxon>
        <taxon>Herelleviridae</taxon>
        <taxon>Twortvirinae</taxon>
        <taxon>Twortvirus</taxon>
        <taxon>Twortvirus twort</taxon>
    </lineage>
</organism>
<sequence length="214" mass="24638">MGKRVQVKGNRPNLFKGDQPRKVGRKAINEMKAEILDNLQVVAQSASDDDVYIKRMPNYLEVTEKKLEKHGVIDLKKAFAKSSKRRPKKDGGWYLIVPIRIKAKSLNKKAYHDLRKAQIPSGAKSVTKVTDYLDGRRKSVTHPALKPQPMSKNTTRFKTKNKKQSGYAIFRTVSNTSPVNSWILNRDKVTNKNFSKTTIRNIERLMKWKLENMK</sequence>
<organismHost>
    <name type="scientific">Twortvirus twort</name>
    <dbReference type="NCBI Taxonomy" id="55510"/>
</organismHost>
<protein>
    <recommendedName>
        <fullName evidence="4">Phage protein</fullName>
    </recommendedName>
</protein>
<evidence type="ECO:0008006" key="4">
    <source>
        <dbReference type="Google" id="ProtNLM"/>
    </source>
</evidence>
<gene>
    <name evidence="2" type="ORF">TwortDSMZ_101</name>
</gene>